<dbReference type="EMBL" id="ML734976">
    <property type="protein sequence ID" value="KAB8204855.1"/>
    <property type="molecule type" value="Genomic_DNA"/>
</dbReference>
<sequence>MFLLSFLLLYCFALFRLAESPVTTIDCRPGSSAALLSLLFWPALLSLTISARVRTIPMSAFLAFEYSFWRLSVILTTSKLYLPCISNLPGQVLKKLSDETVNECHSSR</sequence>
<dbReference type="VEuPathDB" id="FungiDB:BDV34DRAFT_196754"/>
<evidence type="ECO:0000256" key="1">
    <source>
        <dbReference type="SAM" id="SignalP"/>
    </source>
</evidence>
<dbReference type="Proteomes" id="UP000326532">
    <property type="component" value="Unassembled WGS sequence"/>
</dbReference>
<dbReference type="AlphaFoldDB" id="A0A5N6DIB7"/>
<accession>A0A5N6DIB7</accession>
<organism evidence="2 3">
    <name type="scientific">Aspergillus parasiticus</name>
    <dbReference type="NCBI Taxonomy" id="5067"/>
    <lineage>
        <taxon>Eukaryota</taxon>
        <taxon>Fungi</taxon>
        <taxon>Dikarya</taxon>
        <taxon>Ascomycota</taxon>
        <taxon>Pezizomycotina</taxon>
        <taxon>Eurotiomycetes</taxon>
        <taxon>Eurotiomycetidae</taxon>
        <taxon>Eurotiales</taxon>
        <taxon>Aspergillaceae</taxon>
        <taxon>Aspergillus</taxon>
        <taxon>Aspergillus subgen. Circumdati</taxon>
    </lineage>
</organism>
<evidence type="ECO:0000313" key="3">
    <source>
        <dbReference type="Proteomes" id="UP000326532"/>
    </source>
</evidence>
<evidence type="ECO:0008006" key="4">
    <source>
        <dbReference type="Google" id="ProtNLM"/>
    </source>
</evidence>
<keyword evidence="3" id="KW-1185">Reference proteome</keyword>
<reference evidence="2 3" key="1">
    <citation type="submission" date="2019-04" db="EMBL/GenBank/DDBJ databases">
        <title>Fungal friends and foes A comparative genomics study of 23 Aspergillus species from section Flavi.</title>
        <authorList>
            <consortium name="DOE Joint Genome Institute"/>
            <person name="Kjaerbolling I."/>
            <person name="Vesth T.C."/>
            <person name="Frisvad J.C."/>
            <person name="Nybo J.L."/>
            <person name="Theobald S."/>
            <person name="Kildgaard S."/>
            <person name="Petersen T.I."/>
            <person name="Kuo A."/>
            <person name="Sato A."/>
            <person name="Lyhne E.K."/>
            <person name="Kogle M.E."/>
            <person name="Wiebenga A."/>
            <person name="Kun R.S."/>
            <person name="Lubbers R.J."/>
            <person name="Makela M.R."/>
            <person name="Barry K."/>
            <person name="Chovatia M."/>
            <person name="Clum A."/>
            <person name="Daum C."/>
            <person name="Haridas S."/>
            <person name="He G."/>
            <person name="LaButti K."/>
            <person name="Lipzen A."/>
            <person name="Mondo S."/>
            <person name="Pangilinan J."/>
            <person name="Riley R."/>
            <person name="Salamov A."/>
            <person name="Simmons B.A."/>
            <person name="Magnuson J.K."/>
            <person name="Henrissat B."/>
            <person name="Mortensen U.H."/>
            <person name="Larsen T.O."/>
            <person name="De vries R.P."/>
            <person name="Grigoriev I.V."/>
            <person name="Machida M."/>
            <person name="Baker S.E."/>
            <person name="Andersen M.R."/>
        </authorList>
    </citation>
    <scope>NUCLEOTIDE SEQUENCE [LARGE SCALE GENOMIC DNA]</scope>
    <source>
        <strain evidence="2 3">CBS 117618</strain>
    </source>
</reference>
<keyword evidence="1" id="KW-0732">Signal</keyword>
<feature type="signal peptide" evidence="1">
    <location>
        <begin position="1"/>
        <end position="18"/>
    </location>
</feature>
<gene>
    <name evidence="2" type="ORF">BDV34DRAFT_196754</name>
</gene>
<name>A0A5N6DIB7_ASPPA</name>
<feature type="chain" id="PRO_5024864009" description="Secreted protein" evidence="1">
    <location>
        <begin position="19"/>
        <end position="108"/>
    </location>
</feature>
<protein>
    <recommendedName>
        <fullName evidence="4">Secreted protein</fullName>
    </recommendedName>
</protein>
<proteinExistence type="predicted"/>
<evidence type="ECO:0000313" key="2">
    <source>
        <dbReference type="EMBL" id="KAB8204855.1"/>
    </source>
</evidence>